<evidence type="ECO:0000256" key="2">
    <source>
        <dbReference type="ARBA" id="ARBA00022475"/>
    </source>
</evidence>
<feature type="transmembrane region" description="Helical" evidence="8">
    <location>
        <begin position="61"/>
        <end position="82"/>
    </location>
</feature>
<protein>
    <recommendedName>
        <fullName evidence="9">Pycsar effector protein domain-containing protein</fullName>
    </recommendedName>
</protein>
<dbReference type="GO" id="GO:0000166">
    <property type="term" value="F:nucleotide binding"/>
    <property type="evidence" value="ECO:0007669"/>
    <property type="project" value="UniProtKB-KW"/>
</dbReference>
<evidence type="ECO:0000259" key="9">
    <source>
        <dbReference type="Pfam" id="PF18967"/>
    </source>
</evidence>
<dbReference type="RefSeq" id="WP_143235007.1">
    <property type="nucleotide sequence ID" value="NZ_OBDY01000016.1"/>
</dbReference>
<evidence type="ECO:0000256" key="3">
    <source>
        <dbReference type="ARBA" id="ARBA00022692"/>
    </source>
</evidence>
<sequence length="161" mass="17068">MTTTPSTPVPAPAVRLAERLLGEVREEVRRADAKATQWVAALGAATVTVPAWWNADRTEPWLIAAAATCAAAAFAALALALLPRTAGAGDPRLVAYFGHIDHIGDPRAVRRHLEATAADNMPALVTQLCRLSRLAVLKYRCVRIGTLFGASAGALVLFTVF</sequence>
<evidence type="ECO:0000313" key="10">
    <source>
        <dbReference type="EMBL" id="SNY55403.1"/>
    </source>
</evidence>
<reference evidence="10 11" key="1">
    <citation type="submission" date="2017-09" db="EMBL/GenBank/DDBJ databases">
        <authorList>
            <person name="Ehlers B."/>
            <person name="Leendertz F.H."/>
        </authorList>
    </citation>
    <scope>NUCLEOTIDE SEQUENCE [LARGE SCALE GENOMIC DNA]</scope>
    <source>
        <strain evidence="10 11">CGMCC 4.6857</strain>
    </source>
</reference>
<evidence type="ECO:0000256" key="1">
    <source>
        <dbReference type="ARBA" id="ARBA00004236"/>
    </source>
</evidence>
<keyword evidence="7 8" id="KW-0472">Membrane</keyword>
<evidence type="ECO:0000256" key="4">
    <source>
        <dbReference type="ARBA" id="ARBA00022741"/>
    </source>
</evidence>
<dbReference type="InterPro" id="IPR043760">
    <property type="entry name" value="PycTM_dom"/>
</dbReference>
<organism evidence="10 11">
    <name type="scientific">Paractinoplanes atraurantiacus</name>
    <dbReference type="NCBI Taxonomy" id="1036182"/>
    <lineage>
        <taxon>Bacteria</taxon>
        <taxon>Bacillati</taxon>
        <taxon>Actinomycetota</taxon>
        <taxon>Actinomycetes</taxon>
        <taxon>Micromonosporales</taxon>
        <taxon>Micromonosporaceae</taxon>
        <taxon>Paractinoplanes</taxon>
    </lineage>
</organism>
<dbReference type="AlphaFoldDB" id="A0A285J5R1"/>
<dbReference type="OrthoDB" id="3396572at2"/>
<evidence type="ECO:0000256" key="7">
    <source>
        <dbReference type="ARBA" id="ARBA00023136"/>
    </source>
</evidence>
<dbReference type="Proteomes" id="UP000219612">
    <property type="component" value="Unassembled WGS sequence"/>
</dbReference>
<dbReference type="GO" id="GO:0005886">
    <property type="term" value="C:plasma membrane"/>
    <property type="evidence" value="ECO:0007669"/>
    <property type="project" value="UniProtKB-SubCell"/>
</dbReference>
<keyword evidence="6" id="KW-0051">Antiviral defense</keyword>
<gene>
    <name evidence="10" type="ORF">SAMN05421748_116132</name>
</gene>
<evidence type="ECO:0000256" key="6">
    <source>
        <dbReference type="ARBA" id="ARBA00023118"/>
    </source>
</evidence>
<evidence type="ECO:0000256" key="5">
    <source>
        <dbReference type="ARBA" id="ARBA00022989"/>
    </source>
</evidence>
<dbReference type="EMBL" id="OBDY01000016">
    <property type="protein sequence ID" value="SNY55403.1"/>
    <property type="molecule type" value="Genomic_DNA"/>
</dbReference>
<evidence type="ECO:0000256" key="8">
    <source>
        <dbReference type="SAM" id="Phobius"/>
    </source>
</evidence>
<keyword evidence="11" id="KW-1185">Reference proteome</keyword>
<proteinExistence type="predicted"/>
<comment type="subcellular location">
    <subcellularLocation>
        <location evidence="1">Cell membrane</location>
    </subcellularLocation>
</comment>
<dbReference type="Pfam" id="PF18967">
    <property type="entry name" value="PycTM"/>
    <property type="match status" value="1"/>
</dbReference>
<keyword evidence="5 8" id="KW-1133">Transmembrane helix</keyword>
<dbReference type="GO" id="GO:0051607">
    <property type="term" value="P:defense response to virus"/>
    <property type="evidence" value="ECO:0007669"/>
    <property type="project" value="UniProtKB-KW"/>
</dbReference>
<feature type="transmembrane region" description="Helical" evidence="8">
    <location>
        <begin position="141"/>
        <end position="160"/>
    </location>
</feature>
<keyword evidence="4" id="KW-0547">Nucleotide-binding</keyword>
<evidence type="ECO:0000313" key="11">
    <source>
        <dbReference type="Proteomes" id="UP000219612"/>
    </source>
</evidence>
<keyword evidence="3 8" id="KW-0812">Transmembrane</keyword>
<accession>A0A285J5R1</accession>
<name>A0A285J5R1_9ACTN</name>
<feature type="transmembrane region" description="Helical" evidence="8">
    <location>
        <begin position="35"/>
        <end position="55"/>
    </location>
</feature>
<keyword evidence="2" id="KW-1003">Cell membrane</keyword>
<feature type="domain" description="Pycsar effector protein" evidence="9">
    <location>
        <begin position="17"/>
        <end position="160"/>
    </location>
</feature>